<proteinExistence type="predicted"/>
<reference evidence="1" key="1">
    <citation type="submission" date="2020-05" db="EMBL/GenBank/DDBJ databases">
        <authorList>
            <person name="Chiriac C."/>
            <person name="Salcher M."/>
            <person name="Ghai R."/>
            <person name="Kavagutti S V."/>
        </authorList>
    </citation>
    <scope>NUCLEOTIDE SEQUENCE</scope>
</reference>
<protein>
    <submittedName>
        <fullName evidence="1">Unannotated protein</fullName>
    </submittedName>
</protein>
<gene>
    <name evidence="1" type="ORF">UFOPK3954_02276</name>
</gene>
<sequence length="31" mass="3502">MDMNATQCSSLQTKVPGIWPSMIFVKMVAMR</sequence>
<accession>A0A6J7PXK8</accession>
<dbReference type="AlphaFoldDB" id="A0A6J7PXK8"/>
<name>A0A6J7PXK8_9ZZZZ</name>
<evidence type="ECO:0000313" key="1">
    <source>
        <dbReference type="EMBL" id="CAB5010260.1"/>
    </source>
</evidence>
<dbReference type="EMBL" id="CAFBON010000328">
    <property type="protein sequence ID" value="CAB5010260.1"/>
    <property type="molecule type" value="Genomic_DNA"/>
</dbReference>
<organism evidence="1">
    <name type="scientific">freshwater metagenome</name>
    <dbReference type="NCBI Taxonomy" id="449393"/>
    <lineage>
        <taxon>unclassified sequences</taxon>
        <taxon>metagenomes</taxon>
        <taxon>ecological metagenomes</taxon>
    </lineage>
</organism>